<dbReference type="InterPro" id="IPR000032">
    <property type="entry name" value="HPr-like"/>
</dbReference>
<dbReference type="EMBL" id="FQZV01000004">
    <property type="protein sequence ID" value="SHI63108.1"/>
    <property type="molecule type" value="Genomic_DNA"/>
</dbReference>
<dbReference type="OrthoDB" id="9809047at2"/>
<dbReference type="GO" id="GO:0005737">
    <property type="term" value="C:cytoplasm"/>
    <property type="evidence" value="ECO:0007669"/>
    <property type="project" value="UniProtKB-SubCell"/>
</dbReference>
<evidence type="ECO:0000259" key="6">
    <source>
        <dbReference type="PROSITE" id="PS51350"/>
    </source>
</evidence>
<dbReference type="GO" id="GO:0009401">
    <property type="term" value="P:phosphoenolpyruvate-dependent sugar phosphotransferase system"/>
    <property type="evidence" value="ECO:0007669"/>
    <property type="project" value="UniProtKB-KW"/>
</dbReference>
<reference evidence="8" key="1">
    <citation type="submission" date="2016-11" db="EMBL/GenBank/DDBJ databases">
        <authorList>
            <person name="Varghese N."/>
            <person name="Submissions S."/>
        </authorList>
    </citation>
    <scope>NUCLEOTIDE SEQUENCE [LARGE SCALE GENOMIC DNA]</scope>
    <source>
        <strain evidence="8">DSM 17957</strain>
    </source>
</reference>
<dbReference type="InterPro" id="IPR001020">
    <property type="entry name" value="PTS_HPr_His_P_site"/>
</dbReference>
<dbReference type="PROSITE" id="PS51350">
    <property type="entry name" value="PTS_HPR_DOM"/>
    <property type="match status" value="1"/>
</dbReference>
<protein>
    <recommendedName>
        <fullName evidence="3">Phosphocarrier protein HPr</fullName>
    </recommendedName>
</protein>
<keyword evidence="4" id="KW-0963">Cytoplasm</keyword>
<dbReference type="CDD" id="cd00367">
    <property type="entry name" value="PTS-HPr_like"/>
    <property type="match status" value="1"/>
</dbReference>
<dbReference type="InterPro" id="IPR035895">
    <property type="entry name" value="HPr-like_sf"/>
</dbReference>
<feature type="domain" description="HPr" evidence="6">
    <location>
        <begin position="1"/>
        <end position="88"/>
    </location>
</feature>
<comment type="function">
    <text evidence="1">General (non sugar-specific) component of the phosphoenolpyruvate-dependent sugar phosphotransferase system (sugar PTS). This major carbohydrate active-transport system catalyzes the phosphorylation of incoming sugar substrates concomitantly with their translocation across the cell membrane. The phosphoryl group from phosphoenolpyruvate (PEP) is transferred to the phosphoryl carrier protein HPr by enzyme I. Phospho-HPr then transfers it to the PTS EIIA domain.</text>
</comment>
<dbReference type="NCBIfam" id="TIGR01003">
    <property type="entry name" value="PTS_HPr_family"/>
    <property type="match status" value="1"/>
</dbReference>
<keyword evidence="5" id="KW-0598">Phosphotransferase system</keyword>
<dbReference type="PROSITE" id="PS00589">
    <property type="entry name" value="PTS_HPR_SER"/>
    <property type="match status" value="1"/>
</dbReference>
<dbReference type="AlphaFoldDB" id="A0A1M6CQU3"/>
<name>A0A1M6CQU3_9FIRM</name>
<dbReference type="STRING" id="1121919.SAMN02745975_00290"/>
<dbReference type="InterPro" id="IPR050399">
    <property type="entry name" value="HPr"/>
</dbReference>
<evidence type="ECO:0000313" key="8">
    <source>
        <dbReference type="Proteomes" id="UP000184536"/>
    </source>
</evidence>
<evidence type="ECO:0000256" key="1">
    <source>
        <dbReference type="ARBA" id="ARBA00003681"/>
    </source>
</evidence>
<dbReference type="Gene3D" id="3.30.1340.10">
    <property type="entry name" value="HPr-like"/>
    <property type="match status" value="1"/>
</dbReference>
<comment type="subcellular location">
    <subcellularLocation>
        <location evidence="2">Cytoplasm</location>
    </subcellularLocation>
</comment>
<evidence type="ECO:0000256" key="3">
    <source>
        <dbReference type="ARBA" id="ARBA00020422"/>
    </source>
</evidence>
<gene>
    <name evidence="7" type="ORF">SAMN02745975_00290</name>
</gene>
<dbReference type="Proteomes" id="UP000184536">
    <property type="component" value="Unassembled WGS sequence"/>
</dbReference>
<dbReference type="Pfam" id="PF00381">
    <property type="entry name" value="PTS-HPr"/>
    <property type="match status" value="1"/>
</dbReference>
<dbReference type="PANTHER" id="PTHR33705">
    <property type="entry name" value="PHOSPHOCARRIER PROTEIN HPR"/>
    <property type="match status" value="1"/>
</dbReference>
<evidence type="ECO:0000256" key="4">
    <source>
        <dbReference type="ARBA" id="ARBA00022490"/>
    </source>
</evidence>
<dbReference type="InterPro" id="IPR002114">
    <property type="entry name" value="PTS_HPr_Ser_P_site"/>
</dbReference>
<dbReference type="SUPFAM" id="SSF55594">
    <property type="entry name" value="HPr-like"/>
    <property type="match status" value="1"/>
</dbReference>
<evidence type="ECO:0000256" key="5">
    <source>
        <dbReference type="ARBA" id="ARBA00022683"/>
    </source>
</evidence>
<sequence>MREISVTIHNKAGLHARPASMFVNMAQKFASEILIAKNGKKANGKSIIGVLSLGVIEGDQLYIYAAGDDESDAIAAIENLVNTQLLHA</sequence>
<dbReference type="PANTHER" id="PTHR33705:SF2">
    <property type="entry name" value="PHOSPHOCARRIER PROTEIN NPR"/>
    <property type="match status" value="1"/>
</dbReference>
<evidence type="ECO:0000256" key="2">
    <source>
        <dbReference type="ARBA" id="ARBA00004496"/>
    </source>
</evidence>
<dbReference type="PRINTS" id="PR00107">
    <property type="entry name" value="PHOSPHOCPHPR"/>
</dbReference>
<proteinExistence type="predicted"/>
<dbReference type="RefSeq" id="WP_110939593.1">
    <property type="nucleotide sequence ID" value="NZ_FQZV01000004.1"/>
</dbReference>
<organism evidence="7 8">
    <name type="scientific">Geosporobacter subterraneus DSM 17957</name>
    <dbReference type="NCBI Taxonomy" id="1121919"/>
    <lineage>
        <taxon>Bacteria</taxon>
        <taxon>Bacillati</taxon>
        <taxon>Bacillota</taxon>
        <taxon>Clostridia</taxon>
        <taxon>Peptostreptococcales</taxon>
        <taxon>Thermotaleaceae</taxon>
        <taxon>Geosporobacter</taxon>
    </lineage>
</organism>
<evidence type="ECO:0000313" key="7">
    <source>
        <dbReference type="EMBL" id="SHI63108.1"/>
    </source>
</evidence>
<accession>A0A1M6CQU3</accession>
<keyword evidence="8" id="KW-1185">Reference proteome</keyword>
<dbReference type="PROSITE" id="PS00369">
    <property type="entry name" value="PTS_HPR_HIS"/>
    <property type="match status" value="1"/>
</dbReference>